<dbReference type="PROSITE" id="PS00150">
    <property type="entry name" value="ACYLPHOSPHATASE_1"/>
    <property type="match status" value="1"/>
</dbReference>
<sequence length="773" mass="85617">MSIKALRIRVTGIVQGVGFRPFVYRLATRLGLKGYVVNLGGSEVEIFVEGDENSLKFFVERISVEKPPNARIDKVFVEWIEPIGFKEFLIRESGSQQILRSVIPPDIGICSDCVREILDSGSRFYRYYWNSCVNCGPRFSMMFRTPYDRENTSMAVFRLCEKCEAEYRDPSNVRRFHAQGISCPVCGPKTFVFDSSGRRIDVDDIVSFVAKKILEGHIIAIKGVGGYHIACLASRDDVVLELRKRKRRPTQPFAVMARDYKVVEDIAVPFPEARELLESPQRPIVILPKKRDSKLSEYVSPGLSTVGVMLPYTGFQVLLLREIPDGFLIMTSGNVHGEPMCTNITCVFEKLRDVVDYVVEHEREIVHRVDDSVIRFSDGEPVFLRRARGYAPEWIELPFNVAESIAVGAELQTAGAVAFENKVVLTQYIGDVDEPAQLDDLRKELLWFAKIYGLKPSVVAADMHPNYHNKRIAVEFSKEFGAEYIEIQHHHAHIASAMAEHGVGEDENVVGIAIDGTGYGVDGGIWGGEVMIASYTNFKRTGSLQPFTLPGGDSAALYPVKPLISLFVLAGYSEEEVIKYLEKEGLIKSLPYGAKEAAITYRLAKSGRGAVVTSMGRTLDAFSALLNVCTLRTYEGEPPIKLEALADSGNYLDYYPKIKHFNGRLVVDVVDMLNWVLSNMDKRKSDLAATVLRSLGIGLGLIALESVKGLRNTKNFVVCSGGSAVNTHIIRGIKHALKSGEIGVKLPRKTPPGDGGIALGQIVIVSSKVSKHG</sequence>
<evidence type="ECO:0000256" key="5">
    <source>
        <dbReference type="ARBA" id="ARBA00022771"/>
    </source>
</evidence>
<dbReference type="Gene3D" id="3.30.420.40">
    <property type="match status" value="1"/>
</dbReference>
<dbReference type="Gene3D" id="3.90.870.50">
    <property type="match status" value="1"/>
</dbReference>
<keyword evidence="13" id="KW-1185">Reference proteome</keyword>
<dbReference type="InterPro" id="IPR055128">
    <property type="entry name" value="HypF_C_2"/>
</dbReference>
<dbReference type="PROSITE" id="PS51163">
    <property type="entry name" value="YRDC"/>
    <property type="match status" value="1"/>
</dbReference>
<dbReference type="NCBIfam" id="TIGR00143">
    <property type="entry name" value="hypF"/>
    <property type="match status" value="1"/>
</dbReference>
<keyword evidence="5" id="KW-0863">Zinc-finger</keyword>
<feature type="domain" description="Acylphosphatase-like" evidence="10">
    <location>
        <begin position="5"/>
        <end position="92"/>
    </location>
</feature>
<evidence type="ECO:0000256" key="9">
    <source>
        <dbReference type="PROSITE-ProRule" id="PRU00520"/>
    </source>
</evidence>
<dbReference type="Pfam" id="PF22521">
    <property type="entry name" value="HypF_C_2"/>
    <property type="match status" value="1"/>
</dbReference>
<comment type="catalytic activity">
    <reaction evidence="9">
        <text>an acyl phosphate + H2O = a carboxylate + phosphate + H(+)</text>
        <dbReference type="Rhea" id="RHEA:14965"/>
        <dbReference type="ChEBI" id="CHEBI:15377"/>
        <dbReference type="ChEBI" id="CHEBI:15378"/>
        <dbReference type="ChEBI" id="CHEBI:29067"/>
        <dbReference type="ChEBI" id="CHEBI:43474"/>
        <dbReference type="ChEBI" id="CHEBI:59918"/>
        <dbReference type="EC" id="3.6.1.7"/>
    </reaction>
</comment>
<keyword evidence="9" id="KW-0378">Hydrolase</keyword>
<dbReference type="PANTHER" id="PTHR42959:SF1">
    <property type="entry name" value="CARBAMOYLTRANSFERASE HYPF"/>
    <property type="match status" value="1"/>
</dbReference>
<name>A0ABD4Z5Z2_9CREN</name>
<comment type="caution">
    <text evidence="12">The sequence shown here is derived from an EMBL/GenBank/DDBJ whole genome shotgun (WGS) entry which is preliminary data.</text>
</comment>
<dbReference type="Gene3D" id="3.30.420.360">
    <property type="match status" value="1"/>
</dbReference>
<evidence type="ECO:0000256" key="6">
    <source>
        <dbReference type="ARBA" id="ARBA00022833"/>
    </source>
</evidence>
<dbReference type="InterPro" id="IPR004421">
    <property type="entry name" value="Carbamoyltransferase_HypF"/>
</dbReference>
<dbReference type="AlphaFoldDB" id="A0ABD4Z5Z2"/>
<dbReference type="GO" id="GO:0016743">
    <property type="term" value="F:carboxyl- or carbamoyltransferase activity"/>
    <property type="evidence" value="ECO:0007669"/>
    <property type="project" value="UniProtKB-UniRule"/>
</dbReference>
<dbReference type="InterPro" id="IPR017945">
    <property type="entry name" value="DHBP_synth_RibB-like_a/b_dom"/>
</dbReference>
<comment type="pathway">
    <text evidence="1">Protein modification; [NiFe] hydrogenase maturation.</text>
</comment>
<dbReference type="PANTHER" id="PTHR42959">
    <property type="entry name" value="CARBAMOYLTRANSFERASE"/>
    <property type="match status" value="1"/>
</dbReference>
<dbReference type="GO" id="GO:0008270">
    <property type="term" value="F:zinc ion binding"/>
    <property type="evidence" value="ECO:0007669"/>
    <property type="project" value="UniProtKB-KW"/>
</dbReference>
<keyword evidence="6" id="KW-0862">Zinc</keyword>
<evidence type="ECO:0000259" key="11">
    <source>
        <dbReference type="PROSITE" id="PS51163"/>
    </source>
</evidence>
<dbReference type="Gene3D" id="3.30.110.120">
    <property type="match status" value="1"/>
</dbReference>
<keyword evidence="3 12" id="KW-0436">Ligase</keyword>
<comment type="catalytic activity">
    <reaction evidence="7">
        <text>C-terminal L-cysteinyl-[HypE protein] + carbamoyl phosphate + ATP + H2O = C-terminal S-carboxamide-L-cysteinyl-[HypE protein] + AMP + phosphate + diphosphate + H(+)</text>
        <dbReference type="Rhea" id="RHEA:55636"/>
        <dbReference type="Rhea" id="RHEA-COMP:14247"/>
        <dbReference type="Rhea" id="RHEA-COMP:14392"/>
        <dbReference type="ChEBI" id="CHEBI:15377"/>
        <dbReference type="ChEBI" id="CHEBI:15378"/>
        <dbReference type="ChEBI" id="CHEBI:30616"/>
        <dbReference type="ChEBI" id="CHEBI:33019"/>
        <dbReference type="ChEBI" id="CHEBI:43474"/>
        <dbReference type="ChEBI" id="CHEBI:58228"/>
        <dbReference type="ChEBI" id="CHEBI:76913"/>
        <dbReference type="ChEBI" id="CHEBI:139126"/>
        <dbReference type="ChEBI" id="CHEBI:456215"/>
    </reaction>
</comment>
<dbReference type="EC" id="6.2.-.-" evidence="8"/>
<evidence type="ECO:0000256" key="3">
    <source>
        <dbReference type="ARBA" id="ARBA00022598"/>
    </source>
</evidence>
<feature type="active site" evidence="9">
    <location>
        <position position="38"/>
    </location>
</feature>
<dbReference type="Pfam" id="PF07503">
    <property type="entry name" value="zf-HYPF"/>
    <property type="match status" value="2"/>
</dbReference>
<evidence type="ECO:0000313" key="13">
    <source>
        <dbReference type="Proteomes" id="UP001529235"/>
    </source>
</evidence>
<dbReference type="RefSeq" id="WP_285273706.1">
    <property type="nucleotide sequence ID" value="NZ_JASNVW010000002.1"/>
</dbReference>
<proteinExistence type="inferred from homology"/>
<dbReference type="InterPro" id="IPR036046">
    <property type="entry name" value="Acylphosphatase-like_dom_sf"/>
</dbReference>
<organism evidence="12 13">
    <name type="scientific">Ignisphaera cupida</name>
    <dbReference type="NCBI Taxonomy" id="3050454"/>
    <lineage>
        <taxon>Archaea</taxon>
        <taxon>Thermoproteota</taxon>
        <taxon>Thermoprotei</taxon>
        <taxon>Desulfurococcales</taxon>
        <taxon>Desulfurococcaceae</taxon>
        <taxon>Ignisphaera</taxon>
    </lineage>
</organism>
<dbReference type="PROSITE" id="PS51160">
    <property type="entry name" value="ACYLPHOSPHATASE_3"/>
    <property type="match status" value="1"/>
</dbReference>
<evidence type="ECO:0000256" key="4">
    <source>
        <dbReference type="ARBA" id="ARBA00022723"/>
    </source>
</evidence>
<accession>A0ABD4Z5Z2</accession>
<dbReference type="Pfam" id="PF00708">
    <property type="entry name" value="Acylphosphatase"/>
    <property type="match status" value="1"/>
</dbReference>
<dbReference type="InterPro" id="IPR001792">
    <property type="entry name" value="Acylphosphatase-like_dom"/>
</dbReference>
<dbReference type="InterPro" id="IPR017968">
    <property type="entry name" value="Acylphosphatase_CS"/>
</dbReference>
<dbReference type="GO" id="GO:0016874">
    <property type="term" value="F:ligase activity"/>
    <property type="evidence" value="ECO:0007669"/>
    <property type="project" value="UniProtKB-UniRule"/>
</dbReference>
<dbReference type="Pfam" id="PF17788">
    <property type="entry name" value="HypF_C"/>
    <property type="match status" value="1"/>
</dbReference>
<protein>
    <recommendedName>
        <fullName evidence="8">Carbamoyltransferase</fullName>
        <ecNumber evidence="8">6.2.-.-</ecNumber>
    </recommendedName>
</protein>
<evidence type="ECO:0000256" key="1">
    <source>
        <dbReference type="ARBA" id="ARBA00004711"/>
    </source>
</evidence>
<dbReference type="Pfam" id="PF01300">
    <property type="entry name" value="Sua5_yciO_yrdC"/>
    <property type="match status" value="1"/>
</dbReference>
<dbReference type="InterPro" id="IPR041440">
    <property type="entry name" value="HypF_C"/>
</dbReference>
<evidence type="ECO:0000256" key="7">
    <source>
        <dbReference type="ARBA" id="ARBA00048220"/>
    </source>
</evidence>
<dbReference type="InterPro" id="IPR011125">
    <property type="entry name" value="Znf_HypF"/>
</dbReference>
<evidence type="ECO:0000256" key="2">
    <source>
        <dbReference type="ARBA" id="ARBA00008097"/>
    </source>
</evidence>
<evidence type="ECO:0000256" key="8">
    <source>
        <dbReference type="PIRNR" id="PIRNR006256"/>
    </source>
</evidence>
<dbReference type="SUPFAM" id="SSF54975">
    <property type="entry name" value="Acylphosphatase/BLUF domain-like"/>
    <property type="match status" value="1"/>
</dbReference>
<comment type="similarity">
    <text evidence="2 8">Belongs to the carbamoyltransferase HypF family.</text>
</comment>
<evidence type="ECO:0000313" key="12">
    <source>
        <dbReference type="EMBL" id="MDK6028732.1"/>
    </source>
</evidence>
<feature type="domain" description="YrdC-like" evidence="11">
    <location>
        <begin position="203"/>
        <end position="389"/>
    </location>
</feature>
<feature type="active site" evidence="9">
    <location>
        <position position="20"/>
    </location>
</feature>
<reference evidence="12 13" key="1">
    <citation type="submission" date="2023-05" db="EMBL/GenBank/DDBJ databases">
        <title>A new hyperthermophilic archaea 'Ignisphaera cupida' sp. nov. and description of the family 'Ignisphaeraceae' fam. nov.</title>
        <authorList>
            <person name="Podosokorskaya O.A."/>
            <person name="Elcheninov A.G."/>
            <person name="Klukina A."/>
            <person name="Merkel A.Y."/>
        </authorList>
    </citation>
    <scope>NUCLEOTIDE SEQUENCE [LARGE SCALE GENOMIC DNA]</scope>
    <source>
        <strain evidence="12 13">4213-co</strain>
    </source>
</reference>
<evidence type="ECO:0000259" key="10">
    <source>
        <dbReference type="PROSITE" id="PS51160"/>
    </source>
</evidence>
<dbReference type="EMBL" id="JASNVW010000002">
    <property type="protein sequence ID" value="MDK6028732.1"/>
    <property type="molecule type" value="Genomic_DNA"/>
</dbReference>
<dbReference type="InterPro" id="IPR051060">
    <property type="entry name" value="Carbamoyltrans_HypF-like"/>
</dbReference>
<keyword evidence="4" id="KW-0479">Metal-binding</keyword>
<dbReference type="GO" id="GO:0003998">
    <property type="term" value="F:acylphosphatase activity"/>
    <property type="evidence" value="ECO:0007669"/>
    <property type="project" value="UniProtKB-EC"/>
</dbReference>
<gene>
    <name evidence="12" type="primary">hypF</name>
    <name evidence="12" type="ORF">QPL79_05095</name>
</gene>
<dbReference type="InterPro" id="IPR006070">
    <property type="entry name" value="Sua5-like_dom"/>
</dbReference>
<dbReference type="PIRSF" id="PIRSF006256">
    <property type="entry name" value="CMPcnvr_hdrg_mat"/>
    <property type="match status" value="1"/>
</dbReference>
<dbReference type="Proteomes" id="UP001529235">
    <property type="component" value="Unassembled WGS sequence"/>
</dbReference>
<dbReference type="SUPFAM" id="SSF55821">
    <property type="entry name" value="YrdC/RibB"/>
    <property type="match status" value="1"/>
</dbReference>